<dbReference type="RefSeq" id="XP_067917694.1">
    <property type="nucleotide sequence ID" value="XM_068070330.1"/>
</dbReference>
<accession>A0A2C6KHF9</accession>
<dbReference type="EMBL" id="MIGC01006935">
    <property type="protein sequence ID" value="PHJ15962.1"/>
    <property type="molecule type" value="Genomic_DNA"/>
</dbReference>
<dbReference type="AlphaFoldDB" id="A0A2C6KHF9"/>
<proteinExistence type="predicted"/>
<dbReference type="GeneID" id="94433541"/>
<protein>
    <submittedName>
        <fullName evidence="1">Uncharacterized protein</fullName>
    </submittedName>
</protein>
<sequence>MQSSFKLRCRLLLCCFRVGERHLPKEPRPTDPTSLAILGRHSRLGAPLVVKSLFPHNLLDLVALHLIASSLTDIEGPLDSNRSPTWTSPNAAAAQALCFPVIPRRTNAVRSTCLGQRPAHNSDQMEPDWVHCGKISGNRGKCERGRPDQIPPFTRPFGIVGRLEVLCRASPWLALPFGLQPKIRDYSNRQR</sequence>
<comment type="caution">
    <text evidence="1">The sequence shown here is derived from an EMBL/GenBank/DDBJ whole genome shotgun (WGS) entry which is preliminary data.</text>
</comment>
<name>A0A2C6KHF9_9APIC</name>
<dbReference type="Proteomes" id="UP000221165">
    <property type="component" value="Unassembled WGS sequence"/>
</dbReference>
<dbReference type="VEuPathDB" id="ToxoDB:CSUI_010225"/>
<evidence type="ECO:0000313" key="1">
    <source>
        <dbReference type="EMBL" id="PHJ15962.1"/>
    </source>
</evidence>
<organism evidence="1 2">
    <name type="scientific">Cystoisospora suis</name>
    <dbReference type="NCBI Taxonomy" id="483139"/>
    <lineage>
        <taxon>Eukaryota</taxon>
        <taxon>Sar</taxon>
        <taxon>Alveolata</taxon>
        <taxon>Apicomplexa</taxon>
        <taxon>Conoidasida</taxon>
        <taxon>Coccidia</taxon>
        <taxon>Eucoccidiorida</taxon>
        <taxon>Eimeriorina</taxon>
        <taxon>Sarcocystidae</taxon>
        <taxon>Cystoisospora</taxon>
    </lineage>
</organism>
<gene>
    <name evidence="1" type="ORF">CSUI_010225</name>
</gene>
<keyword evidence="2" id="KW-1185">Reference proteome</keyword>
<reference evidence="1 2" key="1">
    <citation type="journal article" date="2017" name="Int. J. Parasitol.">
        <title>The genome of the protozoan parasite Cystoisospora suis and a reverse vaccinology approach to identify vaccine candidates.</title>
        <authorList>
            <person name="Palmieri N."/>
            <person name="Shrestha A."/>
            <person name="Ruttkowski B."/>
            <person name="Beck T."/>
            <person name="Vogl C."/>
            <person name="Tomley F."/>
            <person name="Blake D.P."/>
            <person name="Joachim A."/>
        </authorList>
    </citation>
    <scope>NUCLEOTIDE SEQUENCE [LARGE SCALE GENOMIC DNA]</scope>
    <source>
        <strain evidence="1 2">Wien I</strain>
    </source>
</reference>
<evidence type="ECO:0000313" key="2">
    <source>
        <dbReference type="Proteomes" id="UP000221165"/>
    </source>
</evidence>